<dbReference type="AlphaFoldDB" id="A0A8E2EEH7"/>
<evidence type="ECO:0000313" key="1">
    <source>
        <dbReference type="EMBL" id="OCK82373.1"/>
    </source>
</evidence>
<organism evidence="1 2">
    <name type="scientific">Lepidopterella palustris CBS 459.81</name>
    <dbReference type="NCBI Taxonomy" id="1314670"/>
    <lineage>
        <taxon>Eukaryota</taxon>
        <taxon>Fungi</taxon>
        <taxon>Dikarya</taxon>
        <taxon>Ascomycota</taxon>
        <taxon>Pezizomycotina</taxon>
        <taxon>Dothideomycetes</taxon>
        <taxon>Pleosporomycetidae</taxon>
        <taxon>Mytilinidiales</taxon>
        <taxon>Argynnaceae</taxon>
        <taxon>Lepidopterella</taxon>
    </lineage>
</organism>
<accession>A0A8E2EEH7</accession>
<dbReference type="OrthoDB" id="2997776at2759"/>
<evidence type="ECO:0008006" key="3">
    <source>
        <dbReference type="Google" id="ProtNLM"/>
    </source>
</evidence>
<evidence type="ECO:0000313" key="2">
    <source>
        <dbReference type="Proteomes" id="UP000250266"/>
    </source>
</evidence>
<dbReference type="Proteomes" id="UP000250266">
    <property type="component" value="Unassembled WGS sequence"/>
</dbReference>
<protein>
    <recommendedName>
        <fullName evidence="3">F-box domain-containing protein</fullName>
    </recommendedName>
</protein>
<dbReference type="EMBL" id="KV744890">
    <property type="protein sequence ID" value="OCK82373.1"/>
    <property type="molecule type" value="Genomic_DNA"/>
</dbReference>
<proteinExistence type="predicted"/>
<sequence length="323" mass="37820">MSDCPKCPSLPPELWIRILSYHGDLNHLWSTCRQVSSTFQAYVDQVFAEKHLRTTYIDFNLEIYNLGGKGRRPEIPTTFDRFSENKVLVYFKDKRDGGAFGSTEMMEKSKARWDDQIKSCKAECPHYTIRIGRHVNDTALPGLALDVEEREVSFEWRGMLHAFFREEERMRLLAKGWHDEARDIAKKVSASEMGQADQTVWSRTLPTMSEKIFRKSIRRARLKVHYRDNEEMLWAINAMQLVDSSTRWFMEEVPGSRVGERFYKSKHLPSFLLVDEWSSLHSIDTKAELVALDEKRDDSDSTEAWYGFHRCRYPESQLLSARS</sequence>
<keyword evidence="2" id="KW-1185">Reference proteome</keyword>
<name>A0A8E2EEH7_9PEZI</name>
<reference evidence="1 2" key="1">
    <citation type="journal article" date="2016" name="Nat. Commun.">
        <title>Ectomycorrhizal ecology is imprinted in the genome of the dominant symbiotic fungus Cenococcum geophilum.</title>
        <authorList>
            <consortium name="DOE Joint Genome Institute"/>
            <person name="Peter M."/>
            <person name="Kohler A."/>
            <person name="Ohm R.A."/>
            <person name="Kuo A."/>
            <person name="Krutzmann J."/>
            <person name="Morin E."/>
            <person name="Arend M."/>
            <person name="Barry K.W."/>
            <person name="Binder M."/>
            <person name="Choi C."/>
            <person name="Clum A."/>
            <person name="Copeland A."/>
            <person name="Grisel N."/>
            <person name="Haridas S."/>
            <person name="Kipfer T."/>
            <person name="LaButti K."/>
            <person name="Lindquist E."/>
            <person name="Lipzen A."/>
            <person name="Maire R."/>
            <person name="Meier B."/>
            <person name="Mihaltcheva S."/>
            <person name="Molinier V."/>
            <person name="Murat C."/>
            <person name="Poggeler S."/>
            <person name="Quandt C.A."/>
            <person name="Sperisen C."/>
            <person name="Tritt A."/>
            <person name="Tisserant E."/>
            <person name="Crous P.W."/>
            <person name="Henrissat B."/>
            <person name="Nehls U."/>
            <person name="Egli S."/>
            <person name="Spatafora J.W."/>
            <person name="Grigoriev I.V."/>
            <person name="Martin F.M."/>
        </authorList>
    </citation>
    <scope>NUCLEOTIDE SEQUENCE [LARGE SCALE GENOMIC DNA]</scope>
    <source>
        <strain evidence="1 2">CBS 459.81</strain>
    </source>
</reference>
<gene>
    <name evidence="1" type="ORF">K432DRAFT_424204</name>
</gene>